<feature type="domain" description="NADH:quinone oxidoreductase/Mrp antiporter transmembrane" evidence="9">
    <location>
        <begin position="115"/>
        <end position="380"/>
    </location>
</feature>
<keyword evidence="3 7" id="KW-0812">Transmembrane</keyword>
<feature type="transmembrane region" description="Helical" evidence="8">
    <location>
        <begin position="117"/>
        <end position="135"/>
    </location>
</feature>
<feature type="transmembrane region" description="Helical" evidence="8">
    <location>
        <begin position="575"/>
        <end position="594"/>
    </location>
</feature>
<feature type="transmembrane region" description="Helical" evidence="8">
    <location>
        <begin position="346"/>
        <end position="366"/>
    </location>
</feature>
<feature type="transmembrane region" description="Helical" evidence="8">
    <location>
        <begin position="186"/>
        <end position="209"/>
    </location>
</feature>
<feature type="transmembrane region" description="Helical" evidence="8">
    <location>
        <begin position="6"/>
        <end position="25"/>
    </location>
</feature>
<feature type="transmembrane region" description="Helical" evidence="8">
    <location>
        <begin position="396"/>
        <end position="415"/>
    </location>
</feature>
<name>A0A0G2ZBW8_9BACT</name>
<evidence type="ECO:0000313" key="11">
    <source>
        <dbReference type="Proteomes" id="UP000035159"/>
    </source>
</evidence>
<evidence type="ECO:0000256" key="5">
    <source>
        <dbReference type="ARBA" id="ARBA00023002"/>
    </source>
</evidence>
<evidence type="ECO:0000313" key="10">
    <source>
        <dbReference type="EMBL" id="AKI97571.1"/>
    </source>
</evidence>
<dbReference type="PATRIC" id="fig|1330330.3.peg.1376"/>
<proteinExistence type="predicted"/>
<dbReference type="OrthoDB" id="9807568at2"/>
<feature type="transmembrane region" description="Helical" evidence="8">
    <location>
        <begin position="436"/>
        <end position="456"/>
    </location>
</feature>
<keyword evidence="6 8" id="KW-0472">Membrane</keyword>
<evidence type="ECO:0000256" key="4">
    <source>
        <dbReference type="ARBA" id="ARBA00022989"/>
    </source>
</evidence>
<sequence>MEAFVNVLSLMIIVPLITALMNSGTSWKVARWLNIIACLYLLTITVILWEYLPITTELTGGGLFSLNELSYFALLFVNILGMAFSIYLLKCKTLKFHVFFIMTMSFVNGALMTLNAIAFLVFWGLSGLMLYLFAVSSKEAASVAKKTLIISGISDSLLIFAFLLLGSSGNGPFGLPGTSEPGSWEITAFSFIALAAFAKAGAFPLHTWIPEYCEKSPIESVFVLPASLDKILGIYLLARLFLEYYNLPEAFRAAIAGIGAFTIIIAVMMALIQHNARKLLGYHAVSQVGYMVLGIATGNPIGIIGGLLHTVNHSIYKSGLFMGAGNVEDMTGSVELSELGGLARRAPLTFSGMLTCSFSISGLPLTNGFVSKWLVYQGVLIALSQSLYGYRVLYTLYLIMALFGSALTLASFMKLNFSIFLGKATERTINAKEAPLPGVIALLINASLCLLVGIGWKFFPLPLIESAIGKNFESSVGFLSTTQLLSIVILSLVFGALIYLTFRKVRINSAFIGGQKDSARFRISGTGFFNEIRNMKPLKAIYDNAEKDYFDIYTHLKAGLKIVVSPLKKLHTGELSFYSVWVTIGFMVLLLLFLRSG</sequence>
<keyword evidence="11" id="KW-1185">Reference proteome</keyword>
<dbReference type="KEGG" id="kpf:IX53_06790"/>
<dbReference type="RefSeq" id="WP_047754706.1">
    <property type="nucleotide sequence ID" value="NZ_CAJUHA010000017.1"/>
</dbReference>
<dbReference type="Proteomes" id="UP000035159">
    <property type="component" value="Chromosome"/>
</dbReference>
<dbReference type="InterPro" id="IPR001750">
    <property type="entry name" value="ND/Mrp_TM"/>
</dbReference>
<gene>
    <name evidence="10" type="ORF">IX53_06790</name>
</gene>
<accession>A0A0G2ZBW8</accession>
<protein>
    <recommendedName>
        <fullName evidence="9">NADH:quinone oxidoreductase/Mrp antiporter transmembrane domain-containing protein</fullName>
    </recommendedName>
</protein>
<dbReference type="STRING" id="1330330.IX53_06790"/>
<evidence type="ECO:0000256" key="3">
    <source>
        <dbReference type="ARBA" id="ARBA00022692"/>
    </source>
</evidence>
<keyword evidence="4 8" id="KW-1133">Transmembrane helix</keyword>
<dbReference type="PANTHER" id="PTHR42682">
    <property type="entry name" value="HYDROGENASE-4 COMPONENT F"/>
    <property type="match status" value="1"/>
</dbReference>
<feature type="transmembrane region" description="Helical" evidence="8">
    <location>
        <begin position="284"/>
        <end position="308"/>
    </location>
</feature>
<dbReference type="AlphaFoldDB" id="A0A0G2ZBW8"/>
<organism evidence="10 11">
    <name type="scientific">Kosmotoga pacifica</name>
    <dbReference type="NCBI Taxonomy" id="1330330"/>
    <lineage>
        <taxon>Bacteria</taxon>
        <taxon>Thermotogati</taxon>
        <taxon>Thermotogota</taxon>
        <taxon>Thermotogae</taxon>
        <taxon>Kosmotogales</taxon>
        <taxon>Kosmotogaceae</taxon>
        <taxon>Kosmotoga</taxon>
    </lineage>
</organism>
<dbReference type="EMBL" id="CP011232">
    <property type="protein sequence ID" value="AKI97571.1"/>
    <property type="molecule type" value="Genomic_DNA"/>
</dbReference>
<keyword evidence="2" id="KW-1003">Cell membrane</keyword>
<feature type="transmembrane region" description="Helical" evidence="8">
    <location>
        <begin position="32"/>
        <end position="49"/>
    </location>
</feature>
<reference evidence="10 11" key="1">
    <citation type="submission" date="2015-04" db="EMBL/GenBank/DDBJ databases">
        <title>Complete Genome Sequence of Kosmotoga pacifica SLHLJ1.</title>
        <authorList>
            <person name="Jiang L.J."/>
            <person name="Shao Z.Z."/>
            <person name="Jebbar M."/>
        </authorList>
    </citation>
    <scope>NUCLEOTIDE SEQUENCE [LARGE SCALE GENOMIC DNA]</scope>
    <source>
        <strain evidence="10 11">SLHLJ1</strain>
    </source>
</reference>
<feature type="transmembrane region" description="Helical" evidence="8">
    <location>
        <begin position="147"/>
        <end position="166"/>
    </location>
</feature>
<feature type="transmembrane region" description="Helical" evidence="8">
    <location>
        <begin position="96"/>
        <end position="111"/>
    </location>
</feature>
<feature type="transmembrane region" description="Helical" evidence="8">
    <location>
        <begin position="250"/>
        <end position="272"/>
    </location>
</feature>
<evidence type="ECO:0000256" key="1">
    <source>
        <dbReference type="ARBA" id="ARBA00004651"/>
    </source>
</evidence>
<evidence type="ECO:0000256" key="7">
    <source>
        <dbReference type="RuleBase" id="RU000320"/>
    </source>
</evidence>
<comment type="subcellular location">
    <subcellularLocation>
        <location evidence="1">Cell membrane</location>
        <topology evidence="1">Multi-pass membrane protein</topology>
    </subcellularLocation>
    <subcellularLocation>
        <location evidence="7">Membrane</location>
        <topology evidence="7">Multi-pass membrane protein</topology>
    </subcellularLocation>
</comment>
<dbReference type="GO" id="GO:0005886">
    <property type="term" value="C:plasma membrane"/>
    <property type="evidence" value="ECO:0007669"/>
    <property type="project" value="UniProtKB-SubCell"/>
</dbReference>
<dbReference type="InterPro" id="IPR052175">
    <property type="entry name" value="ComplexI-like_HydComp"/>
</dbReference>
<dbReference type="Pfam" id="PF00361">
    <property type="entry name" value="Proton_antipo_M"/>
    <property type="match status" value="1"/>
</dbReference>
<evidence type="ECO:0000256" key="2">
    <source>
        <dbReference type="ARBA" id="ARBA00022475"/>
    </source>
</evidence>
<evidence type="ECO:0000256" key="6">
    <source>
        <dbReference type="ARBA" id="ARBA00023136"/>
    </source>
</evidence>
<evidence type="ECO:0000259" key="9">
    <source>
        <dbReference type="Pfam" id="PF00361"/>
    </source>
</evidence>
<dbReference type="GO" id="GO:0016491">
    <property type="term" value="F:oxidoreductase activity"/>
    <property type="evidence" value="ECO:0007669"/>
    <property type="project" value="UniProtKB-KW"/>
</dbReference>
<feature type="transmembrane region" description="Helical" evidence="8">
    <location>
        <begin position="476"/>
        <end position="502"/>
    </location>
</feature>
<feature type="transmembrane region" description="Helical" evidence="8">
    <location>
        <begin position="69"/>
        <end position="89"/>
    </location>
</feature>
<evidence type="ECO:0000256" key="8">
    <source>
        <dbReference type="SAM" id="Phobius"/>
    </source>
</evidence>
<keyword evidence="5" id="KW-0560">Oxidoreductase</keyword>
<dbReference type="PANTHER" id="PTHR42682:SF4">
    <property type="entry name" value="NADH-UBIQUINONE_PLASTOQUINONE"/>
    <property type="match status" value="1"/>
</dbReference>